<dbReference type="InterPro" id="IPR007630">
    <property type="entry name" value="RNA_pol_sigma70_r4"/>
</dbReference>
<proteinExistence type="predicted"/>
<evidence type="ECO:0000313" key="2">
    <source>
        <dbReference type="EMBL" id="QIS09293.1"/>
    </source>
</evidence>
<keyword evidence="3" id="KW-1185">Reference proteome</keyword>
<dbReference type="EMBL" id="CP046172">
    <property type="protein sequence ID" value="QIS09293.1"/>
    <property type="molecule type" value="Genomic_DNA"/>
</dbReference>
<organism evidence="2 3">
    <name type="scientific">Nocardia arthritidis</name>
    <dbReference type="NCBI Taxonomy" id="228602"/>
    <lineage>
        <taxon>Bacteria</taxon>
        <taxon>Bacillati</taxon>
        <taxon>Actinomycetota</taxon>
        <taxon>Actinomycetes</taxon>
        <taxon>Mycobacteriales</taxon>
        <taxon>Nocardiaceae</taxon>
        <taxon>Nocardia</taxon>
    </lineage>
</organism>
<dbReference type="InterPro" id="IPR001387">
    <property type="entry name" value="Cro/C1-type_HTH"/>
</dbReference>
<dbReference type="SUPFAM" id="SSF88659">
    <property type="entry name" value="Sigma3 and sigma4 domains of RNA polymerase sigma factors"/>
    <property type="match status" value="1"/>
</dbReference>
<dbReference type="RefSeq" id="WP_238847124.1">
    <property type="nucleotide sequence ID" value="NZ_CP046172.1"/>
</dbReference>
<dbReference type="KEGG" id="nah:F5544_06915"/>
<dbReference type="AlphaFoldDB" id="A0A6G9Y8B0"/>
<dbReference type="CDD" id="cd00093">
    <property type="entry name" value="HTH_XRE"/>
    <property type="match status" value="1"/>
</dbReference>
<accession>A0A6G9Y8B0</accession>
<sequence>MADVDDFEQVRNDPDPIRRGQRATDLMTVYQQRATELARLRKAAIEEAHRVRGMSYTEIAEQLGLTKGRISQIRTTAPRPERAFFGVGPVAIGIPRRFGFEEGRERPFFDANDQATQESIEAILTRLSLTTNRFAIDPDREDMPSGDAVIICGPKSAPIARRLLERDPILNFERTDEGWWITDASTGQRHQSPYRRDDVTRTDIGYFSRRVEDNRVLVHIAGIMSVGSHGVAQWLDRHLPEVYDESATFVSGIIECDFTADFAVTDSRLLVGPYATALV</sequence>
<dbReference type="InterPro" id="IPR013324">
    <property type="entry name" value="RNA_pol_sigma_r3/r4-like"/>
</dbReference>
<evidence type="ECO:0000313" key="3">
    <source>
        <dbReference type="Proteomes" id="UP000503540"/>
    </source>
</evidence>
<reference evidence="2 3" key="1">
    <citation type="journal article" date="2019" name="ACS Chem. Biol.">
        <title>Identification and Mobilization of a Cryptic Antibiotic Biosynthesis Gene Locus from a Human-Pathogenic Nocardia Isolate.</title>
        <authorList>
            <person name="Herisse M."/>
            <person name="Ishida K."/>
            <person name="Porter J.L."/>
            <person name="Howden B."/>
            <person name="Hertweck C."/>
            <person name="Stinear T.P."/>
            <person name="Pidot S.J."/>
        </authorList>
    </citation>
    <scope>NUCLEOTIDE SEQUENCE [LARGE SCALE GENOMIC DNA]</scope>
    <source>
        <strain evidence="2 3">AUSMDU00012717</strain>
    </source>
</reference>
<name>A0A6G9Y8B0_9NOCA</name>
<dbReference type="GO" id="GO:0003700">
    <property type="term" value="F:DNA-binding transcription factor activity"/>
    <property type="evidence" value="ECO:0007669"/>
    <property type="project" value="InterPro"/>
</dbReference>
<protein>
    <submittedName>
        <fullName evidence="2">Sigma-70 family RNA polymerase sigma factor</fullName>
    </submittedName>
</protein>
<feature type="domain" description="RNA polymerase sigma-70 region 4" evidence="1">
    <location>
        <begin position="49"/>
        <end position="77"/>
    </location>
</feature>
<gene>
    <name evidence="2" type="ORF">F5544_06915</name>
</gene>
<evidence type="ECO:0000259" key="1">
    <source>
        <dbReference type="Pfam" id="PF04545"/>
    </source>
</evidence>
<dbReference type="Proteomes" id="UP000503540">
    <property type="component" value="Chromosome"/>
</dbReference>
<dbReference type="Pfam" id="PF04545">
    <property type="entry name" value="Sigma70_r4"/>
    <property type="match status" value="1"/>
</dbReference>
<dbReference type="GO" id="GO:0006352">
    <property type="term" value="P:DNA-templated transcription initiation"/>
    <property type="evidence" value="ECO:0007669"/>
    <property type="project" value="InterPro"/>
</dbReference>